<evidence type="ECO:0000256" key="1">
    <source>
        <dbReference type="SAM" id="MobiDB-lite"/>
    </source>
</evidence>
<accession>A0AAW1BUU3</accession>
<evidence type="ECO:0000313" key="3">
    <source>
        <dbReference type="Proteomes" id="UP001474421"/>
    </source>
</evidence>
<dbReference type="AlphaFoldDB" id="A0AAW1BUU3"/>
<name>A0AAW1BUU3_CROAD</name>
<organism evidence="2 3">
    <name type="scientific">Crotalus adamanteus</name>
    <name type="common">Eastern diamondback rattlesnake</name>
    <dbReference type="NCBI Taxonomy" id="8729"/>
    <lineage>
        <taxon>Eukaryota</taxon>
        <taxon>Metazoa</taxon>
        <taxon>Chordata</taxon>
        <taxon>Craniata</taxon>
        <taxon>Vertebrata</taxon>
        <taxon>Euteleostomi</taxon>
        <taxon>Lepidosauria</taxon>
        <taxon>Squamata</taxon>
        <taxon>Bifurcata</taxon>
        <taxon>Unidentata</taxon>
        <taxon>Episquamata</taxon>
        <taxon>Toxicofera</taxon>
        <taxon>Serpentes</taxon>
        <taxon>Colubroidea</taxon>
        <taxon>Viperidae</taxon>
        <taxon>Crotalinae</taxon>
        <taxon>Crotalus</taxon>
    </lineage>
</organism>
<proteinExistence type="predicted"/>
<protein>
    <submittedName>
        <fullName evidence="2">Zinc finger protein CKR1-like</fullName>
    </submittedName>
</protein>
<gene>
    <name evidence="2" type="ORF">NXF25_004718</name>
</gene>
<keyword evidence="3" id="KW-1185">Reference proteome</keyword>
<feature type="region of interest" description="Disordered" evidence="1">
    <location>
        <begin position="254"/>
        <end position="322"/>
    </location>
</feature>
<sequence length="353" mass="39039">MNDLSPVLAPKQSKAVESCRSLCLPPAQPDVNRQAYEIKSPRHPPLPLCKAAESFREIESRGKKKEKDRKTAYFLLNFRAFLGIRAPLISPSAIFRGIRRESCNLRSTAHPINPSPGSRPFQTPDRDSSFGGLRCGLCPPEGSSSCLEGEAAPFSAVAAARQPHYRGGVSRLSRRCTSGLILSGCCCVRRRSSPPHNRGTPPLAPPANLLEPHRRLIAGAGERRLKPHLMAESRRARIAAQEALFRLLTDPANQLLNNSNHDDEEEEDDEEEPEGVEELRPGTSQSAPRKVKPLARRETPKQPKIIPVVKKDKATQHDQLEESILPFTVRGMLTEEMPTEDWKPGVGKSSELL</sequence>
<feature type="compositionally biased region" description="Acidic residues" evidence="1">
    <location>
        <begin position="262"/>
        <end position="276"/>
    </location>
</feature>
<feature type="region of interest" description="Disordered" evidence="1">
    <location>
        <begin position="192"/>
        <end position="211"/>
    </location>
</feature>
<reference evidence="2 3" key="1">
    <citation type="journal article" date="2024" name="Proc. Natl. Acad. Sci. U.S.A.">
        <title>The genetic regulatory architecture and epigenomic basis for age-related changes in rattlesnake venom.</title>
        <authorList>
            <person name="Hogan M.P."/>
            <person name="Holding M.L."/>
            <person name="Nystrom G.S."/>
            <person name="Colston T.J."/>
            <person name="Bartlett D.A."/>
            <person name="Mason A.J."/>
            <person name="Ellsworth S.A."/>
            <person name="Rautsaw R.M."/>
            <person name="Lawrence K.C."/>
            <person name="Strickland J.L."/>
            <person name="He B."/>
            <person name="Fraser P."/>
            <person name="Margres M.J."/>
            <person name="Gilbert D.M."/>
            <person name="Gibbs H.L."/>
            <person name="Parkinson C.L."/>
            <person name="Rokyta D.R."/>
        </authorList>
    </citation>
    <scope>NUCLEOTIDE SEQUENCE [LARGE SCALE GENOMIC DNA]</scope>
    <source>
        <strain evidence="2">DRR0105</strain>
    </source>
</reference>
<comment type="caution">
    <text evidence="2">The sequence shown here is derived from an EMBL/GenBank/DDBJ whole genome shotgun (WGS) entry which is preliminary data.</text>
</comment>
<dbReference type="Proteomes" id="UP001474421">
    <property type="component" value="Unassembled WGS sequence"/>
</dbReference>
<feature type="compositionally biased region" description="Basic and acidic residues" evidence="1">
    <location>
        <begin position="309"/>
        <end position="320"/>
    </location>
</feature>
<evidence type="ECO:0000313" key="2">
    <source>
        <dbReference type="EMBL" id="KAK9405944.1"/>
    </source>
</evidence>
<dbReference type="EMBL" id="JAOTOJ010000002">
    <property type="protein sequence ID" value="KAK9405944.1"/>
    <property type="molecule type" value="Genomic_DNA"/>
</dbReference>